<proteinExistence type="predicted"/>
<evidence type="ECO:0000256" key="1">
    <source>
        <dbReference type="ARBA" id="ARBA00004141"/>
    </source>
</evidence>
<evidence type="ECO:0000256" key="5">
    <source>
        <dbReference type="ARBA" id="ARBA00022840"/>
    </source>
</evidence>
<dbReference type="PROSITE" id="PS00211">
    <property type="entry name" value="ABC_TRANSPORTER_1"/>
    <property type="match status" value="1"/>
</dbReference>
<accession>A0A7S4JDI5</accession>
<dbReference type="GO" id="GO:0140359">
    <property type="term" value="F:ABC-type transporter activity"/>
    <property type="evidence" value="ECO:0007669"/>
    <property type="project" value="InterPro"/>
</dbReference>
<comment type="subcellular location">
    <subcellularLocation>
        <location evidence="1">Membrane</location>
        <topology evidence="1">Multi-pass membrane protein</topology>
    </subcellularLocation>
</comment>
<dbReference type="GO" id="GO:0016020">
    <property type="term" value="C:membrane"/>
    <property type="evidence" value="ECO:0007669"/>
    <property type="project" value="UniProtKB-SubCell"/>
</dbReference>
<dbReference type="InterPro" id="IPR043926">
    <property type="entry name" value="ABCG_dom"/>
</dbReference>
<dbReference type="SMART" id="SM00382">
    <property type="entry name" value="AAA"/>
    <property type="match status" value="1"/>
</dbReference>
<keyword evidence="3 8" id="KW-0812">Transmembrane</keyword>
<evidence type="ECO:0000313" key="10">
    <source>
        <dbReference type="EMBL" id="CAE2260176.1"/>
    </source>
</evidence>
<dbReference type="Pfam" id="PF00005">
    <property type="entry name" value="ABC_tran"/>
    <property type="match status" value="1"/>
</dbReference>
<organism evidence="10">
    <name type="scientific">Odontella aurita</name>
    <dbReference type="NCBI Taxonomy" id="265563"/>
    <lineage>
        <taxon>Eukaryota</taxon>
        <taxon>Sar</taxon>
        <taxon>Stramenopiles</taxon>
        <taxon>Ochrophyta</taxon>
        <taxon>Bacillariophyta</taxon>
        <taxon>Mediophyceae</taxon>
        <taxon>Biddulphiophycidae</taxon>
        <taxon>Eupodiscales</taxon>
        <taxon>Odontellaceae</taxon>
        <taxon>Odontella</taxon>
    </lineage>
</organism>
<evidence type="ECO:0000256" key="2">
    <source>
        <dbReference type="ARBA" id="ARBA00022448"/>
    </source>
</evidence>
<evidence type="ECO:0000256" key="6">
    <source>
        <dbReference type="ARBA" id="ARBA00022989"/>
    </source>
</evidence>
<feature type="transmembrane region" description="Helical" evidence="8">
    <location>
        <begin position="381"/>
        <end position="400"/>
    </location>
</feature>
<keyword evidence="4" id="KW-0547">Nucleotide-binding</keyword>
<dbReference type="AlphaFoldDB" id="A0A7S4JDI5"/>
<name>A0A7S4JDI5_9STRA</name>
<dbReference type="GO" id="GO:0005524">
    <property type="term" value="F:ATP binding"/>
    <property type="evidence" value="ECO:0007669"/>
    <property type="project" value="UniProtKB-KW"/>
</dbReference>
<keyword evidence="7 8" id="KW-0472">Membrane</keyword>
<dbReference type="SUPFAM" id="SSF52540">
    <property type="entry name" value="P-loop containing nucleoside triphosphate hydrolases"/>
    <property type="match status" value="1"/>
</dbReference>
<dbReference type="EMBL" id="HBKQ01038134">
    <property type="protein sequence ID" value="CAE2260176.1"/>
    <property type="molecule type" value="Transcribed_RNA"/>
</dbReference>
<reference evidence="10" key="1">
    <citation type="submission" date="2021-01" db="EMBL/GenBank/DDBJ databases">
        <authorList>
            <person name="Corre E."/>
            <person name="Pelletier E."/>
            <person name="Niang G."/>
            <person name="Scheremetjew M."/>
            <person name="Finn R."/>
            <person name="Kale V."/>
            <person name="Holt S."/>
            <person name="Cochrane G."/>
            <person name="Meng A."/>
            <person name="Brown T."/>
            <person name="Cohen L."/>
        </authorList>
    </citation>
    <scope>NUCLEOTIDE SEQUENCE</scope>
    <source>
        <strain evidence="10">Isolate 1302-5</strain>
    </source>
</reference>
<evidence type="ECO:0000259" key="9">
    <source>
        <dbReference type="PROSITE" id="PS50893"/>
    </source>
</evidence>
<evidence type="ECO:0000256" key="3">
    <source>
        <dbReference type="ARBA" id="ARBA00022692"/>
    </source>
</evidence>
<dbReference type="PANTHER" id="PTHR48041">
    <property type="entry name" value="ABC TRANSPORTER G FAMILY MEMBER 28"/>
    <property type="match status" value="1"/>
</dbReference>
<dbReference type="InterPro" id="IPR050352">
    <property type="entry name" value="ABCG_transporters"/>
</dbReference>
<keyword evidence="2" id="KW-0813">Transport</keyword>
<keyword evidence="6 8" id="KW-1133">Transmembrane helix</keyword>
<dbReference type="InterPro" id="IPR027417">
    <property type="entry name" value="P-loop_NTPase"/>
</dbReference>
<dbReference type="PANTHER" id="PTHR48041:SF139">
    <property type="entry name" value="PROTEIN SCARLET"/>
    <property type="match status" value="1"/>
</dbReference>
<dbReference type="PROSITE" id="PS50893">
    <property type="entry name" value="ABC_TRANSPORTER_2"/>
    <property type="match status" value="1"/>
</dbReference>
<dbReference type="InterPro" id="IPR003439">
    <property type="entry name" value="ABC_transporter-like_ATP-bd"/>
</dbReference>
<sequence>MTIEDESFRNEKDKEPAVDVEEAIEKNTGDLDKGNIFQSHLVESFFVSECMEKGLVWNNINMKLLGKKGGQTKLDILKGVWGGAEAGKTTAIMGASGAGKTSLFSTLAGRVSTKGKIVVEGDIYLGGVKIDPCDQENRRLFAYVSQEESLDETSTPREALEFSARLRLPKTLPNEEIKNTVNACLEELGLESVADNVIGGGLKKGLSGGERRRVSIGVELVASPSIIFLDEPTSGLDSYAAMQVMTLLEKVAKAGNIVLFTIHQPSSSLFSQFDRLILLKKGRVMHQGDVSKVGEEFSRLGYPVPANYNPADWIIDLAQTKSIKELEASGFFPGEPAEHLSMINPDEKLNFPDCNHVSMWREFVFLHQREMRKIKRNPMSIIINVCLTSVLSAIFGVIFFDIGRQDRSNYAVRTPIASEGFDTAFRTLTAILSFLNFGLGHSISSWCDRKPLDMHAHGPVKYRTSHLQQGPSSFFERILHWSLLDLSLFSFEIMERGNQFLGCNTCTNSCCVLVDGVSNVVLAVACCQLRISFDSHSSCSNDWCIHHRSQSRLKFLHSCGCSSVLLFRPVYCD</sequence>
<protein>
    <recommendedName>
        <fullName evidence="9">ABC transporter domain-containing protein</fullName>
    </recommendedName>
</protein>
<keyword evidence="5" id="KW-0067">ATP-binding</keyword>
<dbReference type="Gene3D" id="3.40.50.300">
    <property type="entry name" value="P-loop containing nucleotide triphosphate hydrolases"/>
    <property type="match status" value="1"/>
</dbReference>
<dbReference type="Pfam" id="PF19055">
    <property type="entry name" value="ABC2_membrane_7"/>
    <property type="match status" value="1"/>
</dbReference>
<evidence type="ECO:0000256" key="8">
    <source>
        <dbReference type="SAM" id="Phobius"/>
    </source>
</evidence>
<dbReference type="InterPro" id="IPR017871">
    <property type="entry name" value="ABC_transporter-like_CS"/>
</dbReference>
<dbReference type="InterPro" id="IPR003593">
    <property type="entry name" value="AAA+_ATPase"/>
</dbReference>
<evidence type="ECO:0000256" key="7">
    <source>
        <dbReference type="ARBA" id="ARBA00023136"/>
    </source>
</evidence>
<gene>
    <name evidence="10" type="ORF">OAUR00152_LOCUS26332</name>
</gene>
<dbReference type="GO" id="GO:0016887">
    <property type="term" value="F:ATP hydrolysis activity"/>
    <property type="evidence" value="ECO:0007669"/>
    <property type="project" value="InterPro"/>
</dbReference>
<evidence type="ECO:0000256" key="4">
    <source>
        <dbReference type="ARBA" id="ARBA00022741"/>
    </source>
</evidence>
<feature type="domain" description="ABC transporter" evidence="9">
    <location>
        <begin position="60"/>
        <end position="306"/>
    </location>
</feature>